<gene>
    <name evidence="7" type="ORF">X798_04379</name>
</gene>
<dbReference type="OrthoDB" id="331600at2759"/>
<keyword evidence="8" id="KW-1185">Reference proteome</keyword>
<dbReference type="Pfam" id="PF12295">
    <property type="entry name" value="Symplekin_C"/>
    <property type="match status" value="1"/>
</dbReference>
<dbReference type="PANTHER" id="PTHR15245">
    <property type="entry name" value="SYMPLEKIN-RELATED"/>
    <property type="match status" value="1"/>
</dbReference>
<dbReference type="Pfam" id="PF11935">
    <property type="entry name" value="SYMPK_PTA1_N"/>
    <property type="match status" value="1"/>
</dbReference>
<proteinExistence type="predicted"/>
<dbReference type="InterPro" id="IPR022075">
    <property type="entry name" value="Symplekin_C"/>
</dbReference>
<dbReference type="GO" id="GO:0006397">
    <property type="term" value="P:mRNA processing"/>
    <property type="evidence" value="ECO:0007669"/>
    <property type="project" value="UniProtKB-KW"/>
</dbReference>
<keyword evidence="3" id="KW-0539">Nucleus</keyword>
<evidence type="ECO:0008006" key="9">
    <source>
        <dbReference type="Google" id="ProtNLM"/>
    </source>
</evidence>
<name>A0A238BUJ3_9BILA</name>
<comment type="subcellular location">
    <subcellularLocation>
        <location evidence="1">Nucleus</location>
    </subcellularLocation>
</comment>
<dbReference type="Proteomes" id="UP000242913">
    <property type="component" value="Unassembled WGS sequence"/>
</dbReference>
<dbReference type="Gene3D" id="1.25.10.10">
    <property type="entry name" value="Leucine-rich Repeat Variant"/>
    <property type="match status" value="1"/>
</dbReference>
<dbReference type="GO" id="GO:0005847">
    <property type="term" value="C:mRNA cleavage and polyadenylation specificity factor complex"/>
    <property type="evidence" value="ECO:0007669"/>
    <property type="project" value="TreeGrafter"/>
</dbReference>
<evidence type="ECO:0000259" key="6">
    <source>
        <dbReference type="Pfam" id="PF12295"/>
    </source>
</evidence>
<evidence type="ECO:0000256" key="2">
    <source>
        <dbReference type="ARBA" id="ARBA00022664"/>
    </source>
</evidence>
<evidence type="ECO:0000259" key="5">
    <source>
        <dbReference type="Pfam" id="PF11935"/>
    </source>
</evidence>
<organism evidence="7 8">
    <name type="scientific">Onchocerca flexuosa</name>
    <dbReference type="NCBI Taxonomy" id="387005"/>
    <lineage>
        <taxon>Eukaryota</taxon>
        <taxon>Metazoa</taxon>
        <taxon>Ecdysozoa</taxon>
        <taxon>Nematoda</taxon>
        <taxon>Chromadorea</taxon>
        <taxon>Rhabditida</taxon>
        <taxon>Spirurina</taxon>
        <taxon>Spiruromorpha</taxon>
        <taxon>Filarioidea</taxon>
        <taxon>Onchocercidae</taxon>
        <taxon>Onchocerca</taxon>
    </lineage>
</organism>
<reference evidence="7 8" key="1">
    <citation type="submission" date="2015-12" db="EMBL/GenBank/DDBJ databases">
        <title>Draft genome of the nematode, Onchocerca flexuosa.</title>
        <authorList>
            <person name="Mitreva M."/>
        </authorList>
    </citation>
    <scope>NUCLEOTIDE SEQUENCE [LARGE SCALE GENOMIC DNA]</scope>
    <source>
        <strain evidence="7">Red Deer</strain>
    </source>
</reference>
<sequence>MADGEDISEKIGNEIREAQQSSGESMDIRIKHLYRAQELLLHRDKSSSLLDNFLDEMLEFVVENDSKMRCFVASFIEKAWCDCEVMKKAVVSLSYLIQVAGVGTVAVIKKVITVCSQLYPFVLKWAAGSRNAEVERCWEAFSVLKGRIMQHIDSDNEGIRTQTIRFLEAVILAQTLRTEESEKGRGDNMCLNEIGRDHRFISYRKMESEATLNFNSLLDHISSAHISSLNLLTCLTCICNIAQQRPQFMQRVVGALEALHVNLPPTLATSQVKSVRKELKMHLLRLLRHSSSVPFHPRIMTLLTDLGAAQSEVLRALPSANEQRKKSHRYNESSDEPEAKRVKSVGEVPAVVEKEDDEEYGDEAGPSMSMEESQTQSAIDITAQFVYERLKPKLITDLVLISLVALPDEMPAAFQSSYTPIAAAGSESQIRHLSRMIATQLTSMKLGPGIEKIRAEKQQCIGTVIPPTPVHQFTATQQNQTQQSESILPAALLTKAKQKIQFGLLSITKELDRGQSLKLILFAFQRILANEKRAIQGGVGVAQQKLLVRLVTRLDHDSCAEFDDLLMNFIVQEQKSRTELALLWIAELYAQFQGYSLCRTSYATEGYHSESRRYEHYDAVLCNLLKTLYERGEHKETLFHKILLEAPLLTPQSLVWLRTACLDLVGVFGAFGMTTLRELILTRARQRNELLCILLDFPYSDRVDVRTQSVETPGPPPQFYAYEKEDAKPQWDDAAIRVTLNLFLSILPLDHSLIHILAAVYAKSSNDIKRVILRTIDSAIKSMGATSEHLLEMIENCPLGAETFAARIVHLLTERNPPTQDLVNRITALYEQGRTDVRSMIPVLSGLDKDQILSILPKFVLTPVNQKSVPIVFNKLLAGRSIKTGLHPMGAGELLVALHKIHAENEEENNLLLQNIDVLLTQLTASKDAIGSAIDQLCDDEIFSETLFYTITRSHKNFPALGGFISNVLVKIANKKPWKSDPNLWPHFVRCAVANAPHSYFAKRNLQQRSTNAFPKTILTVLTNNEFDELLQQSRKEGTDVLGPLRDYVPSLSAHQQKKIDHHVREIIMENRLMIISD</sequence>
<protein>
    <recommendedName>
        <fullName evidence="9">Symplekin</fullName>
    </recommendedName>
</protein>
<evidence type="ECO:0000256" key="4">
    <source>
        <dbReference type="SAM" id="MobiDB-lite"/>
    </source>
</evidence>
<feature type="region of interest" description="Disordered" evidence="4">
    <location>
        <begin position="317"/>
        <end position="374"/>
    </location>
</feature>
<dbReference type="PANTHER" id="PTHR15245:SF20">
    <property type="entry name" value="SYMPLEKIN"/>
    <property type="match status" value="1"/>
</dbReference>
<evidence type="ECO:0000256" key="3">
    <source>
        <dbReference type="ARBA" id="ARBA00023242"/>
    </source>
</evidence>
<feature type="compositionally biased region" description="Basic and acidic residues" evidence="4">
    <location>
        <begin position="329"/>
        <end position="341"/>
    </location>
</feature>
<accession>A0A238BUJ3</accession>
<evidence type="ECO:0000313" key="8">
    <source>
        <dbReference type="Proteomes" id="UP000242913"/>
    </source>
</evidence>
<evidence type="ECO:0000256" key="1">
    <source>
        <dbReference type="ARBA" id="ARBA00004123"/>
    </source>
</evidence>
<feature type="domain" description="Symplekin C-terminal" evidence="6">
    <location>
        <begin position="836"/>
        <end position="1008"/>
    </location>
</feature>
<dbReference type="AlphaFoldDB" id="A0A238BUJ3"/>
<dbReference type="InterPro" id="IPR021850">
    <property type="entry name" value="Symplekin/Pta1"/>
</dbReference>
<evidence type="ECO:0000313" key="7">
    <source>
        <dbReference type="EMBL" id="OZC08576.1"/>
    </source>
</evidence>
<keyword evidence="2" id="KW-0507">mRNA processing</keyword>
<dbReference type="InterPro" id="IPR011989">
    <property type="entry name" value="ARM-like"/>
</dbReference>
<feature type="domain" description="Symplekin/Pta1 N-terminal" evidence="5">
    <location>
        <begin position="105"/>
        <end position="326"/>
    </location>
</feature>
<dbReference type="EMBL" id="KZ270006">
    <property type="protein sequence ID" value="OZC08576.1"/>
    <property type="molecule type" value="Genomic_DNA"/>
</dbReference>
<dbReference type="InterPro" id="IPR032460">
    <property type="entry name" value="Symplekin/Pta1_N"/>
</dbReference>